<dbReference type="RefSeq" id="WP_206717354.1">
    <property type="nucleotide sequence ID" value="NZ_CP071091.1"/>
</dbReference>
<dbReference type="Proteomes" id="UP000663090">
    <property type="component" value="Chromosome"/>
</dbReference>
<evidence type="ECO:0000313" key="2">
    <source>
        <dbReference type="Proteomes" id="UP000663090"/>
    </source>
</evidence>
<dbReference type="SMART" id="SM00567">
    <property type="entry name" value="EZ_HEAT"/>
    <property type="match status" value="9"/>
</dbReference>
<dbReference type="InterPro" id="IPR016024">
    <property type="entry name" value="ARM-type_fold"/>
</dbReference>
<accession>A0ABX7NA57</accession>
<gene>
    <name evidence="1" type="ORF">JY572_06230</name>
</gene>
<dbReference type="Pfam" id="PF13646">
    <property type="entry name" value="HEAT_2"/>
    <property type="match status" value="2"/>
</dbReference>
<organism evidence="1 2">
    <name type="scientific">Myxococcus landrumensis</name>
    <dbReference type="NCBI Taxonomy" id="2813577"/>
    <lineage>
        <taxon>Bacteria</taxon>
        <taxon>Pseudomonadati</taxon>
        <taxon>Myxococcota</taxon>
        <taxon>Myxococcia</taxon>
        <taxon>Myxococcales</taxon>
        <taxon>Cystobacterineae</taxon>
        <taxon>Myxococcaceae</taxon>
        <taxon>Myxococcus</taxon>
    </lineage>
</organism>
<proteinExistence type="predicted"/>
<dbReference type="PANTHER" id="PTHR12697">
    <property type="entry name" value="PBS LYASE HEAT-LIKE PROTEIN"/>
    <property type="match status" value="1"/>
</dbReference>
<evidence type="ECO:0000313" key="1">
    <source>
        <dbReference type="EMBL" id="QSQ15659.1"/>
    </source>
</evidence>
<keyword evidence="2" id="KW-1185">Reference proteome</keyword>
<dbReference type="PROSITE" id="PS51257">
    <property type="entry name" value="PROKAR_LIPOPROTEIN"/>
    <property type="match status" value="1"/>
</dbReference>
<reference evidence="1 2" key="1">
    <citation type="submission" date="2021-02" db="EMBL/GenBank/DDBJ databases">
        <title>De Novo genome assembly of isolated myxobacteria.</title>
        <authorList>
            <person name="Stevens D.C."/>
        </authorList>
    </citation>
    <scope>NUCLEOTIDE SEQUENCE [LARGE SCALE GENOMIC DNA]</scope>
    <source>
        <strain evidence="1 2">SCHIC003</strain>
    </source>
</reference>
<dbReference type="Gene3D" id="1.25.10.10">
    <property type="entry name" value="Leucine-rich Repeat Variant"/>
    <property type="match status" value="3"/>
</dbReference>
<dbReference type="InterPro" id="IPR011989">
    <property type="entry name" value="ARM-like"/>
</dbReference>
<protein>
    <submittedName>
        <fullName evidence="1">HEAT repeat domain-containing protein</fullName>
    </submittedName>
</protein>
<dbReference type="SUPFAM" id="SSF48371">
    <property type="entry name" value="ARM repeat"/>
    <property type="match status" value="1"/>
</dbReference>
<dbReference type="PANTHER" id="PTHR12697:SF5">
    <property type="entry name" value="DEOXYHYPUSINE HYDROXYLASE"/>
    <property type="match status" value="1"/>
</dbReference>
<dbReference type="InterPro" id="IPR004155">
    <property type="entry name" value="PBS_lyase_HEAT"/>
</dbReference>
<name>A0ABX7NA57_9BACT</name>
<dbReference type="EMBL" id="CP071091">
    <property type="protein sequence ID" value="QSQ15659.1"/>
    <property type="molecule type" value="Genomic_DNA"/>
</dbReference>
<sequence length="707" mass="73952">MRTGARPFILMLVLAVGCNGSRDQLLADLQSPRPEVRALAVKKLAGQNNPDDLILFTRAAKDLASIVRAEAAVALGESQDPRVVDLLGELLEDSDEEVQGRAAMALSKVKNDKAKAYLTLQYGRRGRTTRQVIVQALKNANVPGAMAEVVAAEAKSQWDRNLLTLSEGELPERVGAAEELGKSGRPEAVNRLLPLVRDSQVVLAAAAVRGLGDAGDKRAVGAIALLLDESFPELRESAITALMKLQDPSVAPRLQAVALEKSAVSPQAIDAIVSFPRTPETDAALCAVALDGAPADALVAAQAMRSRGGCPVDPIGERLSRMTTAANGLQAVIGLGPSAQALLPKVTPWLQQSDAALRLLAVDAVASVGDASVVPLLQKLLEQESKGLEALRTDWVAQKIPEAYGAEFDPAVSAAALPPGAPKDERASRQATLFDRVKALNAQRARESGRPVVKPRVPTELFDDVEPARLVPLATVLRALAMLRAPGALELLKGYSQDSSLPLRTAALLGLTRLGAEGVAVAREGLLEPERDLQKALALALVDGGGEAGVSVLVDMLPKMGSEKLLVLDALTRSAVVPASASPVLQTVVKDGGPEAALAAVLLARIQAKDAVPTLTKALDETNTVARRDVLLALGTLGDAQAADVVARDLFHDLPEIRAAAATALKRMGATTQSESLDALRSDYYRTVRDAAGAALAKGGTASEGAR</sequence>